<dbReference type="STRING" id="1229662.W3WXW9"/>
<dbReference type="Proteomes" id="UP000030651">
    <property type="component" value="Unassembled WGS sequence"/>
</dbReference>
<dbReference type="OrthoDB" id="2420947at2759"/>
<evidence type="ECO:0000256" key="2">
    <source>
        <dbReference type="SAM" id="MobiDB-lite"/>
    </source>
</evidence>
<dbReference type="Pfam" id="PF13094">
    <property type="entry name" value="CENP-Q"/>
    <property type="match status" value="1"/>
</dbReference>
<organism evidence="3 4">
    <name type="scientific">Pestalotiopsis fici (strain W106-1 / CGMCC3.15140)</name>
    <dbReference type="NCBI Taxonomy" id="1229662"/>
    <lineage>
        <taxon>Eukaryota</taxon>
        <taxon>Fungi</taxon>
        <taxon>Dikarya</taxon>
        <taxon>Ascomycota</taxon>
        <taxon>Pezizomycotina</taxon>
        <taxon>Sordariomycetes</taxon>
        <taxon>Xylariomycetidae</taxon>
        <taxon>Amphisphaeriales</taxon>
        <taxon>Sporocadaceae</taxon>
        <taxon>Pestalotiopsis</taxon>
    </lineage>
</organism>
<proteinExistence type="predicted"/>
<evidence type="ECO:0000256" key="1">
    <source>
        <dbReference type="SAM" id="Coils"/>
    </source>
</evidence>
<dbReference type="InterPro" id="IPR017956">
    <property type="entry name" value="AT_hook_DNA-bd_motif"/>
</dbReference>
<feature type="compositionally biased region" description="Acidic residues" evidence="2">
    <location>
        <begin position="225"/>
        <end position="235"/>
    </location>
</feature>
<dbReference type="AlphaFoldDB" id="W3WXW9"/>
<reference evidence="4" key="1">
    <citation type="journal article" date="2015" name="BMC Genomics">
        <title>Genomic and transcriptomic analysis of the endophytic fungus Pestalotiopsis fici reveals its lifestyle and high potential for synthesis of natural products.</title>
        <authorList>
            <person name="Wang X."/>
            <person name="Zhang X."/>
            <person name="Liu L."/>
            <person name="Xiang M."/>
            <person name="Wang W."/>
            <person name="Sun X."/>
            <person name="Che Y."/>
            <person name="Guo L."/>
            <person name="Liu G."/>
            <person name="Guo L."/>
            <person name="Wang C."/>
            <person name="Yin W.B."/>
            <person name="Stadler M."/>
            <person name="Zhang X."/>
            <person name="Liu X."/>
        </authorList>
    </citation>
    <scope>NUCLEOTIDE SEQUENCE [LARGE SCALE GENOMIC DNA]</scope>
    <source>
        <strain evidence="4">W106-1 / CGMCC3.15140</strain>
    </source>
</reference>
<accession>W3WXW9</accession>
<dbReference type="HOGENOM" id="CLU_023691_0_0_1"/>
<sequence length="656" mass="73069">MAKETANQKRKRGRTANASRDDVNASQTQLTLTTNGAISRPQNNDADDNDVGEESRPKKRGRKAKEPSAAQAEPEEPALEVEPPPKKKRGRPSLQKAQEMEREEIEEPLPEEPKPKRRGRPAAPTRDTQNADEEDLSGVAQNKPPKKRGRPFLNRSQESSQVENSPDTSQVKKRGRPRQPEQKDNTEVTADEADNEGHSNSSLLRRSGRDKRKANRRQPTPEAQSEPDEVEEEPDGASSPRKGANGTRSGRPVKRGGQGDEDKSPEEVSQPKKAKKRGRPSLQAKADDAPSATEAEKSAPSKRGRRSNDKGAPDVAPNKQEKKRRGRPSLNQDKQDDQDEPVANQKSRRGRKNRQAEPEEQDDAEAESAQEDESSTKSGKTAIKRGRKRRTEQEDTRSQSSSPEPAPYRHLAMRTRKITRQVIQEKWSPLDPTSVEGVSELLQMSTLPVLLRLNNLTKHSQATAALNAITNKLRSKLTRGLPFPPATTSNKREDELSYETTLDGIQNTEAQLDPLIHSVALLRKEKERAEKELDQEYKLLNSITANARSEIRGRREQLRKIHPLVPELKHDTEGLDVGRRDEFCPIEEATGKTFVGLEDEELLGLTGQLGNHMESMRGNLQQIEGVAPAIAQGRAALKLALMPHLDQDTFEQVVLG</sequence>
<dbReference type="RefSeq" id="XP_007835310.1">
    <property type="nucleotide sequence ID" value="XM_007837119.1"/>
</dbReference>
<feature type="compositionally biased region" description="Basic and acidic residues" evidence="2">
    <location>
        <begin position="257"/>
        <end position="270"/>
    </location>
</feature>
<feature type="compositionally biased region" description="Polar residues" evidence="2">
    <location>
        <begin position="24"/>
        <end position="44"/>
    </location>
</feature>
<dbReference type="eggNOG" id="ENOG502SASA">
    <property type="taxonomic scope" value="Eukaryota"/>
</dbReference>
<dbReference type="OMA" id="STIESKW"/>
<feature type="compositionally biased region" description="Basic residues" evidence="2">
    <location>
        <begin position="206"/>
        <end position="216"/>
    </location>
</feature>
<keyword evidence="4" id="KW-1185">Reference proteome</keyword>
<protein>
    <recommendedName>
        <fullName evidence="5">Kinetochore protein fta7</fullName>
    </recommendedName>
</protein>
<feature type="compositionally biased region" description="Acidic residues" evidence="2">
    <location>
        <begin position="358"/>
        <end position="373"/>
    </location>
</feature>
<dbReference type="GO" id="GO:0003677">
    <property type="term" value="F:DNA binding"/>
    <property type="evidence" value="ECO:0007669"/>
    <property type="project" value="InterPro"/>
</dbReference>
<feature type="compositionally biased region" description="Polar residues" evidence="2">
    <location>
        <begin position="154"/>
        <end position="169"/>
    </location>
</feature>
<name>W3WXW9_PESFW</name>
<dbReference type="EMBL" id="KI912114">
    <property type="protein sequence ID" value="ETS78685.1"/>
    <property type="molecule type" value="Genomic_DNA"/>
</dbReference>
<evidence type="ECO:0008006" key="5">
    <source>
        <dbReference type="Google" id="ProtNLM"/>
    </source>
</evidence>
<dbReference type="GeneID" id="19273551"/>
<gene>
    <name evidence="3" type="ORF">PFICI_08538</name>
</gene>
<evidence type="ECO:0000313" key="4">
    <source>
        <dbReference type="Proteomes" id="UP000030651"/>
    </source>
</evidence>
<dbReference type="SMART" id="SM00384">
    <property type="entry name" value="AT_hook"/>
    <property type="match status" value="7"/>
</dbReference>
<keyword evidence="1" id="KW-0175">Coiled coil</keyword>
<feature type="coiled-coil region" evidence="1">
    <location>
        <begin position="519"/>
        <end position="546"/>
    </location>
</feature>
<feature type="region of interest" description="Disordered" evidence="2">
    <location>
        <begin position="1"/>
        <end position="410"/>
    </location>
</feature>
<dbReference type="KEGG" id="pfy:PFICI_08538"/>
<feature type="compositionally biased region" description="Acidic residues" evidence="2">
    <location>
        <begin position="101"/>
        <end position="110"/>
    </location>
</feature>
<evidence type="ECO:0000313" key="3">
    <source>
        <dbReference type="EMBL" id="ETS78685.1"/>
    </source>
</evidence>
<dbReference type="InterPro" id="IPR025212">
    <property type="entry name" value="CAD_CENP-Q"/>
</dbReference>
<dbReference type="InParanoid" id="W3WXW9"/>